<reference evidence="1 2" key="1">
    <citation type="journal article" date="2016" name="Front. Microbiol.">
        <title>Genomic Resource of Rice Seed Associated Bacteria.</title>
        <authorList>
            <person name="Midha S."/>
            <person name="Bansal K."/>
            <person name="Sharma S."/>
            <person name="Kumar N."/>
            <person name="Patil P.P."/>
            <person name="Chaudhry V."/>
            <person name="Patil P.B."/>
        </authorList>
    </citation>
    <scope>NUCLEOTIDE SEQUENCE [LARGE SCALE GENOMIC DNA]</scope>
    <source>
        <strain evidence="1 2">RSA11</strain>
    </source>
</reference>
<accession>A0AAW3ME77</accession>
<evidence type="ECO:0000313" key="1">
    <source>
        <dbReference type="EMBL" id="KTR27894.1"/>
    </source>
</evidence>
<sequence>MDAEQLINDMLDQAETPQEEENLLDGASLTDAARDGTYAIDFKRGRFAGKVTGEQAVIQRVIKYVLTPRGEVAVYPGSDTEDVEDDVYGSYIFGLVGEVYRSNEEVTQALQGVCDIALNELPDVQSLTVAEATIQGDTVQARIVVQLQNGTETEVAVDGIGV</sequence>
<gene>
    <name evidence="1" type="ORF">RSA11_04315</name>
</gene>
<protein>
    <recommendedName>
        <fullName evidence="3">DUF2634 domain-containing protein</fullName>
    </recommendedName>
</protein>
<comment type="caution">
    <text evidence="1">The sequence shown here is derived from an EMBL/GenBank/DDBJ whole genome shotgun (WGS) entry which is preliminary data.</text>
</comment>
<name>A0AAW3ME77_9BACL</name>
<organism evidence="1 2">
    <name type="scientific">Exiguobacterium indicum</name>
    <dbReference type="NCBI Taxonomy" id="296995"/>
    <lineage>
        <taxon>Bacteria</taxon>
        <taxon>Bacillati</taxon>
        <taxon>Bacillota</taxon>
        <taxon>Bacilli</taxon>
        <taxon>Bacillales</taxon>
        <taxon>Bacillales Family XII. Incertae Sedis</taxon>
        <taxon>Exiguobacterium</taxon>
    </lineage>
</organism>
<evidence type="ECO:0008006" key="3">
    <source>
        <dbReference type="Google" id="ProtNLM"/>
    </source>
</evidence>
<dbReference type="AlphaFoldDB" id="A0AAW3ME77"/>
<dbReference type="RefSeq" id="WP_058713183.1">
    <property type="nucleotide sequence ID" value="NZ_LDQV01000012.1"/>
</dbReference>
<dbReference type="EMBL" id="LDQV01000012">
    <property type="protein sequence ID" value="KTR27894.1"/>
    <property type="molecule type" value="Genomic_DNA"/>
</dbReference>
<dbReference type="Proteomes" id="UP000072605">
    <property type="component" value="Unassembled WGS sequence"/>
</dbReference>
<proteinExistence type="predicted"/>
<evidence type="ECO:0000313" key="2">
    <source>
        <dbReference type="Proteomes" id="UP000072605"/>
    </source>
</evidence>